<dbReference type="Pfam" id="PF00931">
    <property type="entry name" value="NB-ARC"/>
    <property type="match status" value="1"/>
</dbReference>
<dbReference type="Pfam" id="PF13374">
    <property type="entry name" value="TPR_10"/>
    <property type="match status" value="4"/>
</dbReference>
<feature type="region of interest" description="Disordered" evidence="1">
    <location>
        <begin position="343"/>
        <end position="366"/>
    </location>
</feature>
<evidence type="ECO:0000313" key="3">
    <source>
        <dbReference type="EMBL" id="NKY97046.1"/>
    </source>
</evidence>
<dbReference type="RefSeq" id="WP_061082831.1">
    <property type="nucleotide sequence ID" value="NZ_JAAXPG010000003.1"/>
</dbReference>
<comment type="caution">
    <text evidence="3">The sequence shown here is derived from an EMBL/GenBank/DDBJ whole genome shotgun (WGS) entry which is preliminary data.</text>
</comment>
<dbReference type="SUPFAM" id="SSF48452">
    <property type="entry name" value="TPR-like"/>
    <property type="match status" value="2"/>
</dbReference>
<dbReference type="PANTHER" id="PTHR46082:SF6">
    <property type="entry name" value="AAA+ ATPASE DOMAIN-CONTAINING PROTEIN-RELATED"/>
    <property type="match status" value="1"/>
</dbReference>
<dbReference type="AlphaFoldDB" id="A0A7X6RPD1"/>
<protein>
    <submittedName>
        <fullName evidence="3">Tetratricopeptide repeat protein</fullName>
    </submittedName>
</protein>
<dbReference type="Proteomes" id="UP000553209">
    <property type="component" value="Unassembled WGS sequence"/>
</dbReference>
<dbReference type="InterPro" id="IPR002182">
    <property type="entry name" value="NB-ARC"/>
</dbReference>
<dbReference type="InterPro" id="IPR027417">
    <property type="entry name" value="P-loop_NTPase"/>
</dbReference>
<dbReference type="InterPro" id="IPR053137">
    <property type="entry name" value="NLR-like"/>
</dbReference>
<sequence length="740" mass="81737">MSTSYHGDHIDLGFSDFRGPVVGKQTNHYHGPHTVDWPIRVGAIPEQAAHYQHRTIGDELSEALNSFGTVVLRQVLSGTGGVGKTQLAAHHARALARITTPEERMDVLVWANASNRERITFAYAQAAHQMFATVPDDHDDAALLFLTWLDDPNKHQNRRWLIVWDDLVDPAQVRDLWPPHDQPHGRVLVTTRRRDHSLTTQGRHLLDVGVYTPDEAHTFLARALSETGIPHTTRELGAVAHDLGLLPLALGQAVTYMAETGLACADYLELFHDRMTTLHQVFPDWDAPTPLAATWDLSLNQVDTFNPQGVARPLMGLIGLLDGTAIPEHVLTSPTALEYLATQRSAPEHAPSATNSPATPATTPKLSVPEVRTALVGLHRLNLINRTVTTSEASEPVIRTHQIVQRATREHQATQPTRESVYTAANALFEVWPEVERDTVLADHLRSNTRTLRNHSVQGRSVEEWLWEPDGHVVLFQAGNSLAEAGQVGEAKAYWEKMAQTAHHYLGPDHPHTFTTRHNLAYLRGESGDLIGAAQAFEELLPEILRVLGPDHPHALTTRHNLALWRGQAGDSTGAATAYEVLLTNQLRVLGPDHPDTLVTRAHLAYLRGAAGDAAGAAQAFEDLLTDRIRILGPDHPDTLVTRAHLAHRQGEAGVPTTAVTALQDLLVDNLRVLGPDHPDTLATRHNLAWWTYEFGNAAKAVELLTALIRDRTRVLGLDHPDTQDSKRVLQRWQDELPEG</sequence>
<proteinExistence type="predicted"/>
<dbReference type="InterPro" id="IPR011990">
    <property type="entry name" value="TPR-like_helical_dom_sf"/>
</dbReference>
<evidence type="ECO:0000256" key="1">
    <source>
        <dbReference type="SAM" id="MobiDB-lite"/>
    </source>
</evidence>
<dbReference type="EMBL" id="JAAXPG010000003">
    <property type="protein sequence ID" value="NKY97046.1"/>
    <property type="molecule type" value="Genomic_DNA"/>
</dbReference>
<organism evidence="3 4">
    <name type="scientific">Nocardiopsis alborubida</name>
    <dbReference type="NCBI Taxonomy" id="146802"/>
    <lineage>
        <taxon>Bacteria</taxon>
        <taxon>Bacillati</taxon>
        <taxon>Actinomycetota</taxon>
        <taxon>Actinomycetes</taxon>
        <taxon>Streptosporangiales</taxon>
        <taxon>Nocardiopsidaceae</taxon>
        <taxon>Nocardiopsis</taxon>
    </lineage>
</organism>
<dbReference type="Gene3D" id="3.40.50.300">
    <property type="entry name" value="P-loop containing nucleotide triphosphate hydrolases"/>
    <property type="match status" value="1"/>
</dbReference>
<dbReference type="Gene3D" id="1.25.40.10">
    <property type="entry name" value="Tetratricopeptide repeat domain"/>
    <property type="match status" value="2"/>
</dbReference>
<name>A0A7X6RPD1_9ACTN</name>
<reference evidence="3 4" key="1">
    <citation type="submission" date="2020-04" db="EMBL/GenBank/DDBJ databases">
        <title>MicrobeNet Type strains.</title>
        <authorList>
            <person name="Nicholson A.C."/>
        </authorList>
    </citation>
    <scope>NUCLEOTIDE SEQUENCE [LARGE SCALE GENOMIC DNA]</scope>
    <source>
        <strain evidence="3 4">ATCC 23612</strain>
    </source>
</reference>
<dbReference type="GO" id="GO:0043531">
    <property type="term" value="F:ADP binding"/>
    <property type="evidence" value="ECO:0007669"/>
    <property type="project" value="InterPro"/>
</dbReference>
<dbReference type="SUPFAM" id="SSF52540">
    <property type="entry name" value="P-loop containing nucleoside triphosphate hydrolases"/>
    <property type="match status" value="1"/>
</dbReference>
<accession>A0A7X6RPD1</accession>
<evidence type="ECO:0000313" key="4">
    <source>
        <dbReference type="Proteomes" id="UP000553209"/>
    </source>
</evidence>
<evidence type="ECO:0000259" key="2">
    <source>
        <dbReference type="Pfam" id="PF00931"/>
    </source>
</evidence>
<dbReference type="PANTHER" id="PTHR46082">
    <property type="entry name" value="ATP/GTP-BINDING PROTEIN-RELATED"/>
    <property type="match status" value="1"/>
</dbReference>
<gene>
    <name evidence="3" type="ORF">HGB44_05035</name>
</gene>
<feature type="domain" description="NB-ARC" evidence="2">
    <location>
        <begin position="75"/>
        <end position="222"/>
    </location>
</feature>
<keyword evidence="4" id="KW-1185">Reference proteome</keyword>
<feature type="compositionally biased region" description="Low complexity" evidence="1">
    <location>
        <begin position="350"/>
        <end position="364"/>
    </location>
</feature>